<dbReference type="RefSeq" id="XP_049181108.1">
    <property type="nucleotide sequence ID" value="XM_049322973.1"/>
</dbReference>
<feature type="region of interest" description="Disordered" evidence="1">
    <location>
        <begin position="57"/>
        <end position="83"/>
    </location>
</feature>
<feature type="compositionally biased region" description="Low complexity" evidence="1">
    <location>
        <begin position="259"/>
        <end position="277"/>
    </location>
</feature>
<protein>
    <submittedName>
        <fullName evidence="2">Uncharacterized protein</fullName>
    </submittedName>
</protein>
<comment type="caution">
    <text evidence="2">The sequence shown here is derived from an EMBL/GenBank/DDBJ whole genome shotgun (WGS) entry which is preliminary data.</text>
</comment>
<proteinExistence type="predicted"/>
<keyword evidence="3" id="KW-1185">Reference proteome</keyword>
<sequence>MADTTNTTPLGILSPCDSCFTLRPVNQPQQYNPDYVICYLQARLAGEGAATNTRVYINDENDENDETRANETRARSNTVTSNRSQNEDHIEITIIYNHHDINIKLSSILSLINSHSINKVTSEELTINHLFLYLFYHQFVLFQQTFMIHQLSLIHLGRLYKFKFNTITTNKNMEQSLLKDLKINEFPKFLLNIKANPDGTTAADSHIISRSTYKKEANEFLDVVGFLKRYQNFKDQSTGNVTYVDALKMRLRRKNSADTNRSLLSRTSNSSGTTTTTESVENPRMKPSAKHNIKRRKLKNGLVRILKSICV</sequence>
<dbReference type="GeneID" id="73379427"/>
<reference evidence="2" key="1">
    <citation type="journal article" date="2022" name="DNA Res.">
        <title>Genome analysis of five recently described species of the CUG-Ser clade uncovers Candida theae as a new hybrid lineage with pathogenic potential in the Candida parapsilosis species complex.</title>
        <authorList>
            <person name="Mixao V."/>
            <person name="Del Olmo V."/>
            <person name="Hegedusova E."/>
            <person name="Saus E."/>
            <person name="Pryszcz L."/>
            <person name="Cillingova A."/>
            <person name="Nosek J."/>
            <person name="Gabaldon T."/>
        </authorList>
    </citation>
    <scope>NUCLEOTIDE SEQUENCE</scope>
    <source>
        <strain evidence="2">CBS 10844</strain>
    </source>
</reference>
<dbReference type="Proteomes" id="UP001202479">
    <property type="component" value="Unassembled WGS sequence"/>
</dbReference>
<organism evidence="2 3">
    <name type="scientific">Candida oxycetoniae</name>
    <dbReference type="NCBI Taxonomy" id="497107"/>
    <lineage>
        <taxon>Eukaryota</taxon>
        <taxon>Fungi</taxon>
        <taxon>Dikarya</taxon>
        <taxon>Ascomycota</taxon>
        <taxon>Saccharomycotina</taxon>
        <taxon>Pichiomycetes</taxon>
        <taxon>Debaryomycetaceae</taxon>
        <taxon>Candida/Lodderomyces clade</taxon>
        <taxon>Candida</taxon>
    </lineage>
</organism>
<name>A0AAI9WYP7_9ASCO</name>
<evidence type="ECO:0000313" key="3">
    <source>
        <dbReference type="Proteomes" id="UP001202479"/>
    </source>
</evidence>
<feature type="region of interest" description="Disordered" evidence="1">
    <location>
        <begin position="255"/>
        <end position="292"/>
    </location>
</feature>
<accession>A0AAI9WYP7</accession>
<evidence type="ECO:0000256" key="1">
    <source>
        <dbReference type="SAM" id="MobiDB-lite"/>
    </source>
</evidence>
<dbReference type="AlphaFoldDB" id="A0AAI9WYP7"/>
<dbReference type="EMBL" id="JAHUZD010000038">
    <property type="protein sequence ID" value="KAI3405363.1"/>
    <property type="molecule type" value="Genomic_DNA"/>
</dbReference>
<gene>
    <name evidence="2" type="ORF">KGF56_001810</name>
</gene>
<evidence type="ECO:0000313" key="2">
    <source>
        <dbReference type="EMBL" id="KAI3405363.1"/>
    </source>
</evidence>